<dbReference type="AlphaFoldDB" id="A0A1G8DW89"/>
<protein>
    <submittedName>
        <fullName evidence="1">Uncharacterized protein</fullName>
    </submittedName>
</protein>
<dbReference type="Proteomes" id="UP000199623">
    <property type="component" value="Unassembled WGS sequence"/>
</dbReference>
<dbReference type="EMBL" id="FNCC01000037">
    <property type="protein sequence ID" value="SDH61952.1"/>
    <property type="molecule type" value="Genomic_DNA"/>
</dbReference>
<gene>
    <name evidence="1" type="ORF">SAMN05216553_1379</name>
</gene>
<organism evidence="1 2">
    <name type="scientific">Lentzea fradiae</name>
    <dbReference type="NCBI Taxonomy" id="200378"/>
    <lineage>
        <taxon>Bacteria</taxon>
        <taxon>Bacillati</taxon>
        <taxon>Actinomycetota</taxon>
        <taxon>Actinomycetes</taxon>
        <taxon>Pseudonocardiales</taxon>
        <taxon>Pseudonocardiaceae</taxon>
        <taxon>Lentzea</taxon>
    </lineage>
</organism>
<evidence type="ECO:0000313" key="1">
    <source>
        <dbReference type="EMBL" id="SDH61952.1"/>
    </source>
</evidence>
<accession>A0A1G8DW89</accession>
<keyword evidence="2" id="KW-1185">Reference proteome</keyword>
<proteinExistence type="predicted"/>
<dbReference type="OrthoDB" id="3360700at2"/>
<reference evidence="2" key="1">
    <citation type="submission" date="2016-10" db="EMBL/GenBank/DDBJ databases">
        <authorList>
            <person name="Varghese N."/>
            <person name="Submissions S."/>
        </authorList>
    </citation>
    <scope>NUCLEOTIDE SEQUENCE [LARGE SCALE GENOMIC DNA]</scope>
    <source>
        <strain evidence="2">CGMCC 4.3506</strain>
    </source>
</reference>
<dbReference type="STRING" id="200378.SAMN05216553_1379"/>
<dbReference type="RefSeq" id="WP_090060553.1">
    <property type="nucleotide sequence ID" value="NZ_FNCC01000037.1"/>
</dbReference>
<name>A0A1G8DW89_9PSEU</name>
<sequence>MGAEARFIADVVQTGTVLGLDANMGPDLATEIMGGPGEEHRYGRTVCRSYGLVELVWRERRRGLGRVGEHLAVQAHLLEHDVLDDAVAAAYGQFSGLLMFEELRDELARRHVGLVEVGDRQYWQPEAQTTVHVGADSGCGAAVQKVFTAFGQDLAGSFRGDPKAVWQRVKAVAAMSENGRAGWAETKAPEDFRLCAKLTAHRTASHDVVRDRQAFVELAFWMWDHGRDKGVYSSAEVAFARAEFVARLDELYPELELPDFDELVDACLDHVSEDLSRKDKNLVDVANLLRHNLTDTPRLDAVYRKRVSRR</sequence>
<evidence type="ECO:0000313" key="2">
    <source>
        <dbReference type="Proteomes" id="UP000199623"/>
    </source>
</evidence>